<reference evidence="2" key="1">
    <citation type="journal article" date="2022" name="Mol. Ecol. Resour.">
        <title>The genomes of chicory, endive, great burdock and yacon provide insights into Asteraceae palaeo-polyploidization history and plant inulin production.</title>
        <authorList>
            <person name="Fan W."/>
            <person name="Wang S."/>
            <person name="Wang H."/>
            <person name="Wang A."/>
            <person name="Jiang F."/>
            <person name="Liu H."/>
            <person name="Zhao H."/>
            <person name="Xu D."/>
            <person name="Zhang Y."/>
        </authorList>
    </citation>
    <scope>NUCLEOTIDE SEQUENCE [LARGE SCALE GENOMIC DNA]</scope>
    <source>
        <strain evidence="2">cv. Punajuju</strain>
    </source>
</reference>
<reference evidence="1 2" key="2">
    <citation type="journal article" date="2022" name="Mol. Ecol. Resour.">
        <title>The genomes of chicory, endive, great burdock and yacon provide insights into Asteraceae paleo-polyploidization history and plant inulin production.</title>
        <authorList>
            <person name="Fan W."/>
            <person name="Wang S."/>
            <person name="Wang H."/>
            <person name="Wang A."/>
            <person name="Jiang F."/>
            <person name="Liu H."/>
            <person name="Zhao H."/>
            <person name="Xu D."/>
            <person name="Zhang Y."/>
        </authorList>
    </citation>
    <scope>NUCLEOTIDE SEQUENCE [LARGE SCALE GENOMIC DNA]</scope>
    <source>
        <strain evidence="2">cv. Punajuju</strain>
        <tissue evidence="1">Leaves</tissue>
    </source>
</reference>
<keyword evidence="2" id="KW-1185">Reference proteome</keyword>
<name>A0ACB9AI74_CICIN</name>
<evidence type="ECO:0000313" key="2">
    <source>
        <dbReference type="Proteomes" id="UP001055811"/>
    </source>
</evidence>
<proteinExistence type="predicted"/>
<protein>
    <submittedName>
        <fullName evidence="1">Uncharacterized protein</fullName>
    </submittedName>
</protein>
<organism evidence="1 2">
    <name type="scientific">Cichorium intybus</name>
    <name type="common">Chicory</name>
    <dbReference type="NCBI Taxonomy" id="13427"/>
    <lineage>
        <taxon>Eukaryota</taxon>
        <taxon>Viridiplantae</taxon>
        <taxon>Streptophyta</taxon>
        <taxon>Embryophyta</taxon>
        <taxon>Tracheophyta</taxon>
        <taxon>Spermatophyta</taxon>
        <taxon>Magnoliopsida</taxon>
        <taxon>eudicotyledons</taxon>
        <taxon>Gunneridae</taxon>
        <taxon>Pentapetalae</taxon>
        <taxon>asterids</taxon>
        <taxon>campanulids</taxon>
        <taxon>Asterales</taxon>
        <taxon>Asteraceae</taxon>
        <taxon>Cichorioideae</taxon>
        <taxon>Cichorieae</taxon>
        <taxon>Cichoriinae</taxon>
        <taxon>Cichorium</taxon>
    </lineage>
</organism>
<dbReference type="EMBL" id="CM042015">
    <property type="protein sequence ID" value="KAI3709211.1"/>
    <property type="molecule type" value="Genomic_DNA"/>
</dbReference>
<accession>A0ACB9AI74</accession>
<gene>
    <name evidence="1" type="ORF">L2E82_38970</name>
</gene>
<sequence>MTTKNLTQDCNDAVKNNRWAVDFVTECPLTSDHSPRTTYGKGRSFQYSLTCKRVMVMCEDGDCKYVACGVEAKMDLDDEGTMLKEELDDEGAMLKEKLDDEEAMLKEEPADK</sequence>
<evidence type="ECO:0000313" key="1">
    <source>
        <dbReference type="EMBL" id="KAI3709211.1"/>
    </source>
</evidence>
<comment type="caution">
    <text evidence="1">The sequence shown here is derived from an EMBL/GenBank/DDBJ whole genome shotgun (WGS) entry which is preliminary data.</text>
</comment>
<dbReference type="Proteomes" id="UP001055811">
    <property type="component" value="Linkage Group LG07"/>
</dbReference>